<evidence type="ECO:0000313" key="2">
    <source>
        <dbReference type="Proteomes" id="UP000646548"/>
    </source>
</evidence>
<accession>A0A834KZN7</accession>
<feature type="non-terminal residue" evidence="1">
    <location>
        <position position="1"/>
    </location>
</feature>
<evidence type="ECO:0000313" key="1">
    <source>
        <dbReference type="EMBL" id="KAF6737962.1"/>
    </source>
</evidence>
<reference evidence="1" key="1">
    <citation type="journal article" name="BMC Genomics">
        <title>Long-read sequencing and de novo genome assembly of marine medaka (Oryzias melastigma).</title>
        <authorList>
            <person name="Liang P."/>
            <person name="Saqib H.S.A."/>
            <person name="Ni X."/>
            <person name="Shen Y."/>
        </authorList>
    </citation>
    <scope>NUCLEOTIDE SEQUENCE</scope>
    <source>
        <strain evidence="1">Bigg-433</strain>
    </source>
</reference>
<proteinExistence type="predicted"/>
<dbReference type="Proteomes" id="UP000646548">
    <property type="component" value="Unassembled WGS sequence"/>
</dbReference>
<organism evidence="1 2">
    <name type="scientific">Oryzias melastigma</name>
    <name type="common">Marine medaka</name>
    <dbReference type="NCBI Taxonomy" id="30732"/>
    <lineage>
        <taxon>Eukaryota</taxon>
        <taxon>Metazoa</taxon>
        <taxon>Chordata</taxon>
        <taxon>Craniata</taxon>
        <taxon>Vertebrata</taxon>
        <taxon>Euteleostomi</taxon>
        <taxon>Actinopterygii</taxon>
        <taxon>Neopterygii</taxon>
        <taxon>Teleostei</taxon>
        <taxon>Neoteleostei</taxon>
        <taxon>Acanthomorphata</taxon>
        <taxon>Ovalentaria</taxon>
        <taxon>Atherinomorphae</taxon>
        <taxon>Beloniformes</taxon>
        <taxon>Adrianichthyidae</taxon>
        <taxon>Oryziinae</taxon>
        <taxon>Oryzias</taxon>
    </lineage>
</organism>
<sequence length="69" mass="7875">KHSFFKWDYSTRFKKAEVFVCAACGQAFLWREMIPHEVQRTRPPIGLCNCSRCDVVMLSPAALGSPLSR</sequence>
<gene>
    <name evidence="1" type="ORF">FQA47_023694</name>
</gene>
<name>A0A834KZN7_ORYME</name>
<protein>
    <submittedName>
        <fullName evidence="1">Uncharacterized protein</fullName>
    </submittedName>
</protein>
<comment type="caution">
    <text evidence="1">The sequence shown here is derived from an EMBL/GenBank/DDBJ whole genome shotgun (WGS) entry which is preliminary data.</text>
</comment>
<dbReference type="AlphaFoldDB" id="A0A834KZN7"/>
<dbReference type="EMBL" id="WKFB01000044">
    <property type="protein sequence ID" value="KAF6737962.1"/>
    <property type="molecule type" value="Genomic_DNA"/>
</dbReference>